<accession>A0A9P9XV12</accession>
<reference evidence="3" key="2">
    <citation type="submission" date="2022-07" db="EMBL/GenBank/DDBJ databases">
        <authorList>
            <person name="Goncalves M.F.M."/>
            <person name="Hilario S."/>
            <person name="Van De Peer Y."/>
            <person name="Esteves A.C."/>
            <person name="Alves A."/>
        </authorList>
    </citation>
    <scope>NUCLEOTIDE SEQUENCE</scope>
    <source>
        <strain evidence="3">MUM 19.33</strain>
    </source>
</reference>
<protein>
    <recommendedName>
        <fullName evidence="5">Nucleoside phosphorylase domain-containing protein</fullName>
    </recommendedName>
</protein>
<dbReference type="SUPFAM" id="SSF53167">
    <property type="entry name" value="Purine and uridine phosphorylases"/>
    <property type="match status" value="1"/>
</dbReference>
<keyword evidence="4" id="KW-1185">Reference proteome</keyword>
<evidence type="ECO:0000259" key="1">
    <source>
        <dbReference type="Pfam" id="PF01048"/>
    </source>
</evidence>
<sequence length="431" mass="46780">IVCALPVEYNAICLLFDQFWDENGDEYGRATGDHNQYTTGCIGKQDIVVALLPYMGKAQAARAATNLRTSYNALELVLLVGICGVVPHVAGRDILLGDVVISKSVVQYGLGRQYPDTFVRKDTADTNLNQPTRDIRSLLLLLETDRGMDLLEGQTAGYLQELQAKAAKSRRLPKDRYRYPGSDRDRLFEPAYRHRHRTAMSCICRDCGSDSEPVCEEAMRLTCETLGCETSHLVRRAGIEEMRNLETQGGPSGQNPSLVVGSVASGDTVMKSAAHRDRIAAGEDVVAFEMEGAGLWEEVPCVIVKGACDYADCHKSKEWQPFAAATAAAAAKAVLNRFTATDRRDTSPVQAGPGHGSVDCLERSLVEDGRWISRNHVQSIDGDGSARIRVGNDWEKDAFVGGGSENRAGSIKAGGRSVVHIGNRYGGQGQS</sequence>
<feature type="domain" description="Nucleoside phosphorylase" evidence="1">
    <location>
        <begin position="1"/>
        <end position="155"/>
    </location>
</feature>
<dbReference type="InterPro" id="IPR000845">
    <property type="entry name" value="Nucleoside_phosphorylase_d"/>
</dbReference>
<dbReference type="OrthoDB" id="20872at2759"/>
<dbReference type="EMBL" id="JAGIXG020000075">
    <property type="protein sequence ID" value="KAI6778255.1"/>
    <property type="molecule type" value="Genomic_DNA"/>
</dbReference>
<gene>
    <name evidence="3" type="ORF">J7T54_004162</name>
</gene>
<dbReference type="GO" id="GO:0003824">
    <property type="term" value="F:catalytic activity"/>
    <property type="evidence" value="ECO:0007669"/>
    <property type="project" value="InterPro"/>
</dbReference>
<evidence type="ECO:0008006" key="5">
    <source>
        <dbReference type="Google" id="ProtNLM"/>
    </source>
</evidence>
<reference evidence="3" key="1">
    <citation type="journal article" date="2021" name="J Fungi (Basel)">
        <title>Genomic and Metabolomic Analyses of the Marine Fungus Emericellopsis cladophorae: Insights into Saltwater Adaptability Mechanisms and Its Biosynthetic Potential.</title>
        <authorList>
            <person name="Goncalves M.F.M."/>
            <person name="Hilario S."/>
            <person name="Van de Peer Y."/>
            <person name="Esteves A.C."/>
            <person name="Alves A."/>
        </authorList>
    </citation>
    <scope>NUCLEOTIDE SEQUENCE</scope>
    <source>
        <strain evidence="3">MUM 19.33</strain>
    </source>
</reference>
<dbReference type="AlphaFoldDB" id="A0A9P9XV12"/>
<dbReference type="InterPro" id="IPR021084">
    <property type="entry name" value="Het-s_prion_dom"/>
</dbReference>
<evidence type="ECO:0000259" key="2">
    <source>
        <dbReference type="Pfam" id="PF11558"/>
    </source>
</evidence>
<dbReference type="PANTHER" id="PTHR46082">
    <property type="entry name" value="ATP/GTP-BINDING PROTEIN-RELATED"/>
    <property type="match status" value="1"/>
</dbReference>
<dbReference type="InterPro" id="IPR053137">
    <property type="entry name" value="NLR-like"/>
</dbReference>
<feature type="non-terminal residue" evidence="3">
    <location>
        <position position="1"/>
    </location>
</feature>
<dbReference type="GO" id="GO:0009116">
    <property type="term" value="P:nucleoside metabolic process"/>
    <property type="evidence" value="ECO:0007669"/>
    <property type="project" value="InterPro"/>
</dbReference>
<dbReference type="Proteomes" id="UP001055219">
    <property type="component" value="Unassembled WGS sequence"/>
</dbReference>
<evidence type="ECO:0000313" key="4">
    <source>
        <dbReference type="Proteomes" id="UP001055219"/>
    </source>
</evidence>
<dbReference type="Pfam" id="PF11558">
    <property type="entry name" value="HET-s_218-289"/>
    <property type="match status" value="1"/>
</dbReference>
<dbReference type="Pfam" id="PF01048">
    <property type="entry name" value="PNP_UDP_1"/>
    <property type="match status" value="1"/>
</dbReference>
<comment type="caution">
    <text evidence="3">The sequence shown here is derived from an EMBL/GenBank/DDBJ whole genome shotgun (WGS) entry which is preliminary data.</text>
</comment>
<feature type="domain" description="Het-s prion-forming" evidence="2">
    <location>
        <begin position="373"/>
        <end position="426"/>
    </location>
</feature>
<dbReference type="RefSeq" id="XP_051359111.1">
    <property type="nucleotide sequence ID" value="XM_051509903.1"/>
</dbReference>
<dbReference type="PANTHER" id="PTHR46082:SF6">
    <property type="entry name" value="AAA+ ATPASE DOMAIN-CONTAINING PROTEIN-RELATED"/>
    <property type="match status" value="1"/>
</dbReference>
<name>A0A9P9XV12_9HYPO</name>
<dbReference type="GeneID" id="75830651"/>
<organism evidence="3 4">
    <name type="scientific">Emericellopsis cladophorae</name>
    <dbReference type="NCBI Taxonomy" id="2686198"/>
    <lineage>
        <taxon>Eukaryota</taxon>
        <taxon>Fungi</taxon>
        <taxon>Dikarya</taxon>
        <taxon>Ascomycota</taxon>
        <taxon>Pezizomycotina</taxon>
        <taxon>Sordariomycetes</taxon>
        <taxon>Hypocreomycetidae</taxon>
        <taxon>Hypocreales</taxon>
        <taxon>Bionectriaceae</taxon>
        <taxon>Emericellopsis</taxon>
    </lineage>
</organism>
<dbReference type="InterPro" id="IPR035994">
    <property type="entry name" value="Nucleoside_phosphorylase_sf"/>
</dbReference>
<dbReference type="Gene3D" id="3.40.50.1580">
    <property type="entry name" value="Nucleoside phosphorylase domain"/>
    <property type="match status" value="1"/>
</dbReference>
<proteinExistence type="predicted"/>
<evidence type="ECO:0000313" key="3">
    <source>
        <dbReference type="EMBL" id="KAI6778255.1"/>
    </source>
</evidence>